<comment type="caution">
    <text evidence="1">The sequence shown here is derived from an EMBL/GenBank/DDBJ whole genome shotgun (WGS) entry which is preliminary data.</text>
</comment>
<sequence length="38" mass="4903">MYVYDYIFHDFAFFRPRPPLNFSFRKLRRYFLVKKPPE</sequence>
<accession>B9CZ17</accession>
<organism evidence="1 2">
    <name type="scientific">Campylobacter rectus RM3267</name>
    <dbReference type="NCBI Taxonomy" id="553218"/>
    <lineage>
        <taxon>Bacteria</taxon>
        <taxon>Pseudomonadati</taxon>
        <taxon>Campylobacterota</taxon>
        <taxon>Epsilonproteobacteria</taxon>
        <taxon>Campylobacterales</taxon>
        <taxon>Campylobacteraceae</taxon>
        <taxon>Campylobacter</taxon>
    </lineage>
</organism>
<dbReference type="STRING" id="553218.CAMRE0001_1589"/>
<dbReference type="AlphaFoldDB" id="B9CZ17"/>
<keyword evidence="2" id="KW-1185">Reference proteome</keyword>
<protein>
    <submittedName>
        <fullName evidence="1">Uncharacterized protein</fullName>
    </submittedName>
</protein>
<evidence type="ECO:0000313" key="1">
    <source>
        <dbReference type="EMBL" id="EEF15021.1"/>
    </source>
</evidence>
<evidence type="ECO:0000313" key="2">
    <source>
        <dbReference type="Proteomes" id="UP000003082"/>
    </source>
</evidence>
<proteinExistence type="predicted"/>
<reference evidence="1 2" key="1">
    <citation type="submission" date="2008-08" db="EMBL/GenBank/DDBJ databases">
        <authorList>
            <person name="Madupu R."/>
            <person name="Durkin A.S."/>
            <person name="Torralba M."/>
            <person name="Methe B."/>
            <person name="Sutton G.G."/>
            <person name="Strausberg R.L."/>
            <person name="Nelson K.E."/>
        </authorList>
    </citation>
    <scope>NUCLEOTIDE SEQUENCE [LARGE SCALE GENOMIC DNA]</scope>
    <source>
        <strain evidence="1 2">RM3267</strain>
    </source>
</reference>
<dbReference type="EMBL" id="ACFU01000003">
    <property type="protein sequence ID" value="EEF15021.1"/>
    <property type="molecule type" value="Genomic_DNA"/>
</dbReference>
<gene>
    <name evidence="1" type="ORF">CAMRE0001_1589</name>
</gene>
<name>B9CZ17_CAMRE</name>
<dbReference type="Proteomes" id="UP000003082">
    <property type="component" value="Unassembled WGS sequence"/>
</dbReference>